<feature type="transmembrane region" description="Helical" evidence="7">
    <location>
        <begin position="333"/>
        <end position="353"/>
    </location>
</feature>
<protein>
    <submittedName>
        <fullName evidence="9">MFS transporter</fullName>
    </submittedName>
</protein>
<dbReference type="Proteomes" id="UP000461768">
    <property type="component" value="Unassembled WGS sequence"/>
</dbReference>
<dbReference type="SUPFAM" id="SSF103473">
    <property type="entry name" value="MFS general substrate transporter"/>
    <property type="match status" value="1"/>
</dbReference>
<evidence type="ECO:0000259" key="8">
    <source>
        <dbReference type="PROSITE" id="PS50850"/>
    </source>
</evidence>
<feature type="transmembrane region" description="Helical" evidence="7">
    <location>
        <begin position="249"/>
        <end position="269"/>
    </location>
</feature>
<dbReference type="Pfam" id="PF07690">
    <property type="entry name" value="MFS_1"/>
    <property type="match status" value="1"/>
</dbReference>
<dbReference type="PROSITE" id="PS50850">
    <property type="entry name" value="MFS"/>
    <property type="match status" value="1"/>
</dbReference>
<evidence type="ECO:0000313" key="10">
    <source>
        <dbReference type="Proteomes" id="UP000461768"/>
    </source>
</evidence>
<evidence type="ECO:0000256" key="6">
    <source>
        <dbReference type="ARBA" id="ARBA00023136"/>
    </source>
</evidence>
<evidence type="ECO:0000256" key="5">
    <source>
        <dbReference type="ARBA" id="ARBA00022989"/>
    </source>
</evidence>
<evidence type="ECO:0000256" key="2">
    <source>
        <dbReference type="ARBA" id="ARBA00008335"/>
    </source>
</evidence>
<accession>A0A7V7QMF6</accession>
<comment type="similarity">
    <text evidence="2">Belongs to the major facilitator superfamily.</text>
</comment>
<reference evidence="9 10" key="1">
    <citation type="submission" date="2019-09" db="EMBL/GenBank/DDBJ databases">
        <authorList>
            <person name="Valk L.C."/>
        </authorList>
    </citation>
    <scope>NUCLEOTIDE SEQUENCE [LARGE SCALE GENOMIC DNA]</scope>
    <source>
        <strain evidence="9">GalUA</strain>
    </source>
</reference>
<keyword evidence="3" id="KW-0813">Transport</keyword>
<evidence type="ECO:0000256" key="4">
    <source>
        <dbReference type="ARBA" id="ARBA00022692"/>
    </source>
</evidence>
<dbReference type="InterPro" id="IPR011701">
    <property type="entry name" value="MFS"/>
</dbReference>
<organism evidence="9 10">
    <name type="scientific">Candidatus Galacturonatibacter soehngenii</name>
    <dbReference type="NCBI Taxonomy" id="2307010"/>
    <lineage>
        <taxon>Bacteria</taxon>
        <taxon>Bacillati</taxon>
        <taxon>Bacillota</taxon>
        <taxon>Clostridia</taxon>
        <taxon>Lachnospirales</taxon>
        <taxon>Lachnospiraceae</taxon>
        <taxon>Candidatus Galacturonatibacter</taxon>
    </lineage>
</organism>
<dbReference type="Gene3D" id="1.20.1250.20">
    <property type="entry name" value="MFS general substrate transporter like domains"/>
    <property type="match status" value="2"/>
</dbReference>
<name>A0A7V7QMF6_9FIRM</name>
<dbReference type="InterPro" id="IPR020846">
    <property type="entry name" value="MFS_dom"/>
</dbReference>
<comment type="caution">
    <text evidence="9">The sequence shown here is derived from an EMBL/GenBank/DDBJ whole genome shotgun (WGS) entry which is preliminary data.</text>
</comment>
<keyword evidence="10" id="KW-1185">Reference proteome</keyword>
<feature type="transmembrane region" description="Helical" evidence="7">
    <location>
        <begin position="160"/>
        <end position="179"/>
    </location>
</feature>
<dbReference type="PANTHER" id="PTHR23514">
    <property type="entry name" value="BYPASS OF STOP CODON PROTEIN 6"/>
    <property type="match status" value="1"/>
</dbReference>
<sequence length="395" mass="42917">MIQLLLAIIYLAFISLGLPDSLLGSAWPTMYKDFNVPISYAGAISIIIALGTVVSSLQSDRLTKRFGTGKVTAISVGMTAVALFGFSISPSFWMLCLWAIPYGLGAGSVDASLNNYVALHYESRHMSWLHCMWGVGASLGPYIMAYALTGGNNWNMGYRYISYLQILLTLILLISLPLWSKHSKTSHTTDQTPSNKEVLSLKQIISIPGAKEVMLSFFCYCALEQTTSLWASSYLVLHKGLTSTIAAGYASLFFIGITIGRAVSGFLTIKLNNTQMIRLGEGILFTGILVLLLPFGNGSAILGLLLIGLGCAPIYPCIIHSTPMHFGADKSQAIIGVQMACAYLGTCLMPPLFGLIANYIAVSLLPIYLLFLLLFMLLMYEKLIKNVKGGTIHYD</sequence>
<keyword evidence="4 7" id="KW-0812">Transmembrane</keyword>
<evidence type="ECO:0000256" key="1">
    <source>
        <dbReference type="ARBA" id="ARBA00004651"/>
    </source>
</evidence>
<dbReference type="AlphaFoldDB" id="A0A7V7QMF6"/>
<dbReference type="InterPro" id="IPR036259">
    <property type="entry name" value="MFS_trans_sf"/>
</dbReference>
<evidence type="ECO:0000256" key="3">
    <source>
        <dbReference type="ARBA" id="ARBA00022448"/>
    </source>
</evidence>
<dbReference type="GO" id="GO:0022857">
    <property type="term" value="F:transmembrane transporter activity"/>
    <property type="evidence" value="ECO:0007669"/>
    <property type="project" value="InterPro"/>
</dbReference>
<gene>
    <name evidence="9" type="ORF">F7O84_05420</name>
</gene>
<proteinExistence type="inferred from homology"/>
<feature type="transmembrane region" description="Helical" evidence="7">
    <location>
        <begin position="359"/>
        <end position="380"/>
    </location>
</feature>
<dbReference type="OrthoDB" id="9795150at2"/>
<keyword evidence="5 7" id="KW-1133">Transmembrane helix</keyword>
<evidence type="ECO:0000313" key="9">
    <source>
        <dbReference type="EMBL" id="KAB1439826.1"/>
    </source>
</evidence>
<dbReference type="InterPro" id="IPR051788">
    <property type="entry name" value="MFS_Transporter"/>
</dbReference>
<keyword evidence="6 7" id="KW-0472">Membrane</keyword>
<dbReference type="PANTHER" id="PTHR23514:SF3">
    <property type="entry name" value="BYPASS OF STOP CODON PROTEIN 6"/>
    <property type="match status" value="1"/>
</dbReference>
<evidence type="ECO:0000256" key="7">
    <source>
        <dbReference type="SAM" id="Phobius"/>
    </source>
</evidence>
<dbReference type="EMBL" id="WAGX01000004">
    <property type="protein sequence ID" value="KAB1439826.1"/>
    <property type="molecule type" value="Genomic_DNA"/>
</dbReference>
<feature type="transmembrane region" description="Helical" evidence="7">
    <location>
        <begin position="34"/>
        <end position="54"/>
    </location>
</feature>
<dbReference type="GO" id="GO:0005886">
    <property type="term" value="C:plasma membrane"/>
    <property type="evidence" value="ECO:0007669"/>
    <property type="project" value="UniProtKB-SubCell"/>
</dbReference>
<feature type="transmembrane region" description="Helical" evidence="7">
    <location>
        <begin position="301"/>
        <end position="321"/>
    </location>
</feature>
<reference evidence="9 10" key="2">
    <citation type="submission" date="2020-02" db="EMBL/GenBank/DDBJ databases">
        <title>Candidatus Galacturonibacter soehngenii shows hetero-acetogenic catabolism of galacturonic acid but lacks a canonical carbon monoxide dehydrogenase/acetyl-CoA synthase complex.</title>
        <authorList>
            <person name="Diender M."/>
            <person name="Stouten G.R."/>
            <person name="Petersen J.F."/>
            <person name="Nielsen P.H."/>
            <person name="Dueholm M.S."/>
            <person name="Pronk J.T."/>
            <person name="Van Loosdrecht M.C.M."/>
        </authorList>
    </citation>
    <scope>NUCLEOTIDE SEQUENCE [LARGE SCALE GENOMIC DNA]</scope>
    <source>
        <strain evidence="9">GalUA</strain>
    </source>
</reference>
<feature type="domain" description="Major facilitator superfamily (MFS) profile" evidence="8">
    <location>
        <begin position="5"/>
        <end position="384"/>
    </location>
</feature>
<comment type="subcellular location">
    <subcellularLocation>
        <location evidence="1">Cell membrane</location>
        <topology evidence="1">Multi-pass membrane protein</topology>
    </subcellularLocation>
</comment>
<feature type="transmembrane region" description="Helical" evidence="7">
    <location>
        <begin position="128"/>
        <end position="148"/>
    </location>
</feature>
<dbReference type="RefSeq" id="WP_151142729.1">
    <property type="nucleotide sequence ID" value="NZ_WAGX01000004.1"/>
</dbReference>